<comment type="caution">
    <text evidence="1">The sequence shown here is derived from an EMBL/GenBank/DDBJ whole genome shotgun (WGS) entry which is preliminary data.</text>
</comment>
<keyword evidence="3" id="KW-1185">Reference proteome</keyword>
<reference evidence="1" key="1">
    <citation type="submission" date="2023-06" db="EMBL/GenBank/DDBJ databases">
        <authorList>
            <person name="Kurt Z."/>
        </authorList>
    </citation>
    <scope>NUCLEOTIDE SEQUENCE</scope>
</reference>
<reference evidence="2 3" key="2">
    <citation type="submission" date="2024-07" db="EMBL/GenBank/DDBJ databases">
        <authorList>
            <person name="Akdeniz Z."/>
        </authorList>
    </citation>
    <scope>NUCLEOTIDE SEQUENCE [LARGE SCALE GENOMIC DNA]</scope>
</reference>
<name>A0AA86QXI8_9EUKA</name>
<sequence>MAFSFFCRFVQQMTRSLFSPIRTYPLQLSLVQFPRFRLSVLLDGLVPRSANQSYYYSLKTDTDNSACKTACFALKCSFKKSLFILLVSSRKINTNHNTYISARNKCIIIYRLTFLVHLKNIHSIINTSITRNIQK</sequence>
<dbReference type="AlphaFoldDB" id="A0AA86QXI8"/>
<dbReference type="EMBL" id="CAXDID020000401">
    <property type="protein sequence ID" value="CAL6087547.1"/>
    <property type="molecule type" value="Genomic_DNA"/>
</dbReference>
<dbReference type="Proteomes" id="UP001642409">
    <property type="component" value="Unassembled WGS sequence"/>
</dbReference>
<evidence type="ECO:0000313" key="2">
    <source>
        <dbReference type="EMBL" id="CAL6087547.1"/>
    </source>
</evidence>
<accession>A0AA86QXI8</accession>
<proteinExistence type="predicted"/>
<gene>
    <name evidence="1" type="ORF">HINF_LOCUS54050</name>
    <name evidence="2" type="ORF">HINF_LOCUS63700</name>
</gene>
<evidence type="ECO:0000313" key="1">
    <source>
        <dbReference type="EMBL" id="CAI9966405.1"/>
    </source>
</evidence>
<organism evidence="1">
    <name type="scientific">Hexamita inflata</name>
    <dbReference type="NCBI Taxonomy" id="28002"/>
    <lineage>
        <taxon>Eukaryota</taxon>
        <taxon>Metamonada</taxon>
        <taxon>Diplomonadida</taxon>
        <taxon>Hexamitidae</taxon>
        <taxon>Hexamitinae</taxon>
        <taxon>Hexamita</taxon>
    </lineage>
</organism>
<protein>
    <submittedName>
        <fullName evidence="2">Hypothetical_protein</fullName>
    </submittedName>
</protein>
<dbReference type="EMBL" id="CATOUU010001006">
    <property type="protein sequence ID" value="CAI9966405.1"/>
    <property type="molecule type" value="Genomic_DNA"/>
</dbReference>
<evidence type="ECO:0000313" key="3">
    <source>
        <dbReference type="Proteomes" id="UP001642409"/>
    </source>
</evidence>